<accession>A0ABP9I144</accession>
<comment type="caution">
    <text evidence="2">The sequence shown here is derived from an EMBL/GenBank/DDBJ whole genome shotgun (WGS) entry which is preliminary data.</text>
</comment>
<evidence type="ECO:0000256" key="1">
    <source>
        <dbReference type="SAM" id="MobiDB-lite"/>
    </source>
</evidence>
<organism evidence="2 3">
    <name type="scientific">Streptomyces hyderabadensis</name>
    <dbReference type="NCBI Taxonomy" id="598549"/>
    <lineage>
        <taxon>Bacteria</taxon>
        <taxon>Bacillati</taxon>
        <taxon>Actinomycetota</taxon>
        <taxon>Actinomycetes</taxon>
        <taxon>Kitasatosporales</taxon>
        <taxon>Streptomycetaceae</taxon>
        <taxon>Streptomyces</taxon>
    </lineage>
</organism>
<protein>
    <submittedName>
        <fullName evidence="2">Uncharacterized protein</fullName>
    </submittedName>
</protein>
<name>A0ABP9I144_9ACTN</name>
<sequence>MYVLDGRGRCQQLALSDRQTTTVITRIGKELANVIPAPRDASMPVRDATQSSAGKQKPANGELVDTSTGAVCTAGDEVQEAAQECQEGPAITMPDLEKPRAAGSTTWPDGGPRPLQAPHPWWVTELTDGGRPSSP</sequence>
<gene>
    <name evidence="2" type="ORF">GCM10023257_24340</name>
</gene>
<keyword evidence="3" id="KW-1185">Reference proteome</keyword>
<feature type="region of interest" description="Disordered" evidence="1">
    <location>
        <begin position="88"/>
        <end position="135"/>
    </location>
</feature>
<evidence type="ECO:0000313" key="3">
    <source>
        <dbReference type="Proteomes" id="UP001500610"/>
    </source>
</evidence>
<dbReference type="Proteomes" id="UP001500610">
    <property type="component" value="Unassembled WGS sequence"/>
</dbReference>
<dbReference type="EMBL" id="BAABIV010000011">
    <property type="protein sequence ID" value="GAA4984489.1"/>
    <property type="molecule type" value="Genomic_DNA"/>
</dbReference>
<feature type="region of interest" description="Disordered" evidence="1">
    <location>
        <begin position="35"/>
        <end position="67"/>
    </location>
</feature>
<proteinExistence type="predicted"/>
<evidence type="ECO:0000313" key="2">
    <source>
        <dbReference type="EMBL" id="GAA4984489.1"/>
    </source>
</evidence>
<reference evidence="3" key="1">
    <citation type="journal article" date="2019" name="Int. J. Syst. Evol. Microbiol.">
        <title>The Global Catalogue of Microorganisms (GCM) 10K type strain sequencing project: providing services to taxonomists for standard genome sequencing and annotation.</title>
        <authorList>
            <consortium name="The Broad Institute Genomics Platform"/>
            <consortium name="The Broad Institute Genome Sequencing Center for Infectious Disease"/>
            <person name="Wu L."/>
            <person name="Ma J."/>
        </authorList>
    </citation>
    <scope>NUCLEOTIDE SEQUENCE [LARGE SCALE GENOMIC DNA]</scope>
    <source>
        <strain evidence="3">JCM 17657</strain>
    </source>
</reference>